<reference evidence="2" key="1">
    <citation type="submission" date="2022-01" db="UniProtKB">
        <authorList>
            <consortium name="EnsemblMetazoa"/>
        </authorList>
    </citation>
    <scope>IDENTIFICATION</scope>
</reference>
<dbReference type="AlphaFoldDB" id="A0A8I6RQZ0"/>
<sequence length="682" mass="77736">MKENLSEEFYEQLYTTCANAIHNVAKKVIPDELQLYSTSSTETVYSYSDLDQKKCLAKEALTLLSAVCNMKVCNKLELSILNDIYDKTMVMSSQEENNKLAEKYEYLIINTCELLSKLLKEEALSEDQESSCKLSTSTEQKSTDKKYGVFSSFRPFEFREYPSIESFLYNDENKLRKGSLELKRGLKDVPSSYHYTDSSNTSEFQYNDWDHSEISGPDVHFNQDTENLSIHYFEVPSSSIPNMDLKPPFTGSRQEVATYAKYPTYAYESSRTSEVGNSGLKRSKKTWQEAHNQELADLVKCLVQTVAYMKGKSNIKPFLPEREPLVLPYPPSAYTAYSERTVEFVDHATSPLVESPAESEKEYTLVNPNRPNVILRNSASQTVEPGEPIVAPKIFTFFLREGDPTFHKKLPMGPPSPKPRCIKRKCSTADARSSRHRSKVDVYSRKSLATVNTIPSHENIELSKAFYGFGLDLTSHNSDDSVEDGTETESDFFDDLSYQAEQNRTSYLKKSKKIIRCKVDSGIRLKAMYKKHNQVLSTSIQKDAITDTSEEEVISTVEETIEPSEPTTTVKTTLRPERDEWEKLMAILQSTAAQKPRAKPVLKVEKNDARKPFVFPSRPSLTSKQRSKPDKQEKQLINAADKLLSKIINEDLLKIYEERRIREIESELGTDDDDDDHPPILP</sequence>
<name>A0A8I6RQZ0_CIMLE</name>
<accession>A0A8I6RQZ0</accession>
<evidence type="ECO:0000313" key="3">
    <source>
        <dbReference type="Proteomes" id="UP000494040"/>
    </source>
</evidence>
<dbReference type="KEGG" id="clec:106666933"/>
<keyword evidence="3" id="KW-1185">Reference proteome</keyword>
<protein>
    <submittedName>
        <fullName evidence="2">Uncharacterized protein</fullName>
    </submittedName>
</protein>
<evidence type="ECO:0000313" key="2">
    <source>
        <dbReference type="EnsemblMetazoa" id="XP_014249972.1"/>
    </source>
</evidence>
<dbReference type="GeneID" id="106666933"/>
<proteinExistence type="predicted"/>
<organism evidence="2 3">
    <name type="scientific">Cimex lectularius</name>
    <name type="common">Bed bug</name>
    <name type="synonym">Acanthia lectularia</name>
    <dbReference type="NCBI Taxonomy" id="79782"/>
    <lineage>
        <taxon>Eukaryota</taxon>
        <taxon>Metazoa</taxon>
        <taxon>Ecdysozoa</taxon>
        <taxon>Arthropoda</taxon>
        <taxon>Hexapoda</taxon>
        <taxon>Insecta</taxon>
        <taxon>Pterygota</taxon>
        <taxon>Neoptera</taxon>
        <taxon>Paraneoptera</taxon>
        <taxon>Hemiptera</taxon>
        <taxon>Heteroptera</taxon>
        <taxon>Panheteroptera</taxon>
        <taxon>Cimicomorpha</taxon>
        <taxon>Cimicidae</taxon>
        <taxon>Cimex</taxon>
    </lineage>
</organism>
<dbReference type="EnsemblMetazoa" id="XM_014394486.2">
    <property type="protein sequence ID" value="XP_014249972.1"/>
    <property type="gene ID" value="LOC106666933"/>
</dbReference>
<feature type="region of interest" description="Disordered" evidence="1">
    <location>
        <begin position="612"/>
        <end position="633"/>
    </location>
</feature>
<evidence type="ECO:0000256" key="1">
    <source>
        <dbReference type="SAM" id="MobiDB-lite"/>
    </source>
</evidence>
<dbReference type="Proteomes" id="UP000494040">
    <property type="component" value="Unassembled WGS sequence"/>
</dbReference>
<dbReference type="RefSeq" id="XP_014249972.1">
    <property type="nucleotide sequence ID" value="XM_014394486.2"/>
</dbReference>